<dbReference type="EMBL" id="KV010001">
    <property type="protein sequence ID" value="KZV28810.1"/>
    <property type="molecule type" value="Genomic_DNA"/>
</dbReference>
<dbReference type="InterPro" id="IPR004159">
    <property type="entry name" value="Put_SAM_MeTrfase"/>
</dbReference>
<reference evidence="9 10" key="1">
    <citation type="journal article" date="2015" name="Proc. Natl. Acad. Sci. U.S.A.">
        <title>The resurrection genome of Boea hygrometrica: A blueprint for survival of dehydration.</title>
        <authorList>
            <person name="Xiao L."/>
            <person name="Yang G."/>
            <person name="Zhang L."/>
            <person name="Yang X."/>
            <person name="Zhao S."/>
            <person name="Ji Z."/>
            <person name="Zhou Q."/>
            <person name="Hu M."/>
            <person name="Wang Y."/>
            <person name="Chen M."/>
            <person name="Xu Y."/>
            <person name="Jin H."/>
            <person name="Xiao X."/>
            <person name="Hu G."/>
            <person name="Bao F."/>
            <person name="Hu Y."/>
            <person name="Wan P."/>
            <person name="Li L."/>
            <person name="Deng X."/>
            <person name="Kuang T."/>
            <person name="Xiang C."/>
            <person name="Zhu J.K."/>
            <person name="Oliver M.J."/>
            <person name="He Y."/>
        </authorList>
    </citation>
    <scope>NUCLEOTIDE SEQUENCE [LARGE SCALE GENOMIC DNA]</scope>
    <source>
        <strain evidence="10">cv. XS01</strain>
    </source>
</reference>
<comment type="subcellular location">
    <subcellularLocation>
        <location evidence="6">Endomembrane system</location>
        <topology evidence="6">Single-pass membrane protein</topology>
    </subcellularLocation>
    <subcellularLocation>
        <location evidence="1 7">Membrane</location>
        <topology evidence="1 7">Single-pass type II membrane protein</topology>
    </subcellularLocation>
</comment>
<dbReference type="SUPFAM" id="SSF53335">
    <property type="entry name" value="S-adenosyl-L-methionine-dependent methyltransferases"/>
    <property type="match status" value="2"/>
</dbReference>
<sequence length="598" mass="68325">MSKLAKTVAFFLLLFSLPFLFKHLPSYPLTTQNGNDRLSFYNPNTSAGSTFPQPAPRRPKVVVVERTGIIDEMGFMTDDFIVGDLDEGLIQSLLDDRNSSADNDKRESNVTRIARNEKFGVCNESLSDYIPCLDSVEAVSGFVSVDRDDKNERHCPKIGRGLDCLVPRPKHYKIRIPWPKSRDEVWFDNVPNAYSAEKKVRQNWISRKDDKLIFPEIGTQVQYLNRISKMVPEIAFGLRTRVVLDIGCGVASFGAYLMERNVTTLSIAPKDFNGNRFKLHWKEVCLLCEDGILLLEANRMLRAGGYFVWASQPSNKHRDNLVQQWKDMTDLTSRLCWELIQKEEYIAIWQKPLNNSCYLTSDSKLQPSLCGIDDDPDDVWYVKVKACITRLPQNGYGRNITHWPARLHYPQDRLYSIKMDSVTSRKELYKADSNYWNEIVRGYVGAFHIDNMNLRNVMDMKAGYGGFAAALLDFGINCWVMNVVPVSGSNTLPVIYDRGLTGVMHDWCEPFDTYPRTYDFIHAAGLFSVEQKRCSMSSIMLEMDRILRPDGRVYVHDTSVVVDELEGIAKAMGWVTFVFDSAEGPYSNSKLLTCEKRL</sequence>
<protein>
    <recommendedName>
        <fullName evidence="7">Methyltransferase</fullName>
        <ecNumber evidence="7">2.1.1.-</ecNumber>
    </recommendedName>
</protein>
<keyword evidence="7" id="KW-0808">Transferase</keyword>
<feature type="signal peptide" evidence="8">
    <location>
        <begin position="1"/>
        <end position="26"/>
    </location>
</feature>
<dbReference type="PANTHER" id="PTHR10108:SF1144">
    <property type="entry name" value="METHYLTRANSFERASE PMT10-RELATED"/>
    <property type="match status" value="1"/>
</dbReference>
<dbReference type="EC" id="2.1.1.-" evidence="7"/>
<dbReference type="GO" id="GO:0032259">
    <property type="term" value="P:methylation"/>
    <property type="evidence" value="ECO:0007669"/>
    <property type="project" value="UniProtKB-KW"/>
</dbReference>
<evidence type="ECO:0000256" key="4">
    <source>
        <dbReference type="ARBA" id="ARBA00022968"/>
    </source>
</evidence>
<evidence type="ECO:0000256" key="6">
    <source>
        <dbReference type="ARBA" id="ARBA00037847"/>
    </source>
</evidence>
<evidence type="ECO:0000313" key="10">
    <source>
        <dbReference type="Proteomes" id="UP000250235"/>
    </source>
</evidence>
<dbReference type="GO" id="GO:0005768">
    <property type="term" value="C:endosome"/>
    <property type="evidence" value="ECO:0007669"/>
    <property type="project" value="TreeGrafter"/>
</dbReference>
<evidence type="ECO:0000256" key="3">
    <source>
        <dbReference type="ARBA" id="ARBA00022603"/>
    </source>
</evidence>
<feature type="chain" id="PRO_5016274927" description="Methyltransferase" evidence="8">
    <location>
        <begin position="27"/>
        <end position="598"/>
    </location>
</feature>
<evidence type="ECO:0000256" key="1">
    <source>
        <dbReference type="ARBA" id="ARBA00004606"/>
    </source>
</evidence>
<proteinExistence type="inferred from homology"/>
<keyword evidence="3 7" id="KW-0489">Methyltransferase</keyword>
<dbReference type="PANTHER" id="PTHR10108">
    <property type="entry name" value="SAM-DEPENDENT METHYLTRANSFERASE"/>
    <property type="match status" value="1"/>
</dbReference>
<dbReference type="InterPro" id="IPR029063">
    <property type="entry name" value="SAM-dependent_MTases_sf"/>
</dbReference>
<keyword evidence="4 7" id="KW-0812">Transmembrane</keyword>
<gene>
    <name evidence="9" type="ORF">F511_06244</name>
</gene>
<dbReference type="GO" id="GO:0016020">
    <property type="term" value="C:membrane"/>
    <property type="evidence" value="ECO:0007669"/>
    <property type="project" value="UniProtKB-SubCell"/>
</dbReference>
<evidence type="ECO:0000256" key="7">
    <source>
        <dbReference type="RuleBase" id="RU366043"/>
    </source>
</evidence>
<keyword evidence="8" id="KW-0732">Signal</keyword>
<comment type="similarity">
    <text evidence="2 7">Belongs to the methyltransferase superfamily.</text>
</comment>
<evidence type="ECO:0000256" key="8">
    <source>
        <dbReference type="SAM" id="SignalP"/>
    </source>
</evidence>
<dbReference type="GO" id="GO:0008168">
    <property type="term" value="F:methyltransferase activity"/>
    <property type="evidence" value="ECO:0007669"/>
    <property type="project" value="UniProtKB-UniRule"/>
</dbReference>
<evidence type="ECO:0000256" key="2">
    <source>
        <dbReference type="ARBA" id="ARBA00008361"/>
    </source>
</evidence>
<dbReference type="Pfam" id="PF03141">
    <property type="entry name" value="Methyltransf_29"/>
    <property type="match status" value="2"/>
</dbReference>
<keyword evidence="5 7" id="KW-0325">Glycoprotein</keyword>
<dbReference type="GO" id="GO:0005802">
    <property type="term" value="C:trans-Golgi network"/>
    <property type="evidence" value="ECO:0007669"/>
    <property type="project" value="TreeGrafter"/>
</dbReference>
<accession>A0A2Z7B475</accession>
<keyword evidence="4 7" id="KW-0735">Signal-anchor</keyword>
<organism evidence="9 10">
    <name type="scientific">Dorcoceras hygrometricum</name>
    <dbReference type="NCBI Taxonomy" id="472368"/>
    <lineage>
        <taxon>Eukaryota</taxon>
        <taxon>Viridiplantae</taxon>
        <taxon>Streptophyta</taxon>
        <taxon>Embryophyta</taxon>
        <taxon>Tracheophyta</taxon>
        <taxon>Spermatophyta</taxon>
        <taxon>Magnoliopsida</taxon>
        <taxon>eudicotyledons</taxon>
        <taxon>Gunneridae</taxon>
        <taxon>Pentapetalae</taxon>
        <taxon>asterids</taxon>
        <taxon>lamiids</taxon>
        <taxon>Lamiales</taxon>
        <taxon>Gesneriaceae</taxon>
        <taxon>Didymocarpoideae</taxon>
        <taxon>Trichosporeae</taxon>
        <taxon>Loxocarpinae</taxon>
        <taxon>Dorcoceras</taxon>
    </lineage>
</organism>
<evidence type="ECO:0000256" key="5">
    <source>
        <dbReference type="ARBA" id="ARBA00023180"/>
    </source>
</evidence>
<dbReference type="Proteomes" id="UP000250235">
    <property type="component" value="Unassembled WGS sequence"/>
</dbReference>
<evidence type="ECO:0000313" key="9">
    <source>
        <dbReference type="EMBL" id="KZV28810.1"/>
    </source>
</evidence>
<name>A0A2Z7B475_9LAMI</name>
<keyword evidence="10" id="KW-1185">Reference proteome</keyword>
<dbReference type="OrthoDB" id="2013972at2759"/>
<dbReference type="AlphaFoldDB" id="A0A2Z7B475"/>